<protein>
    <submittedName>
        <fullName evidence="8">Permease</fullName>
    </submittedName>
</protein>
<dbReference type="PANTHER" id="PTHR36838">
    <property type="entry name" value="AUXIN EFFLUX CARRIER FAMILY PROTEIN"/>
    <property type="match status" value="1"/>
</dbReference>
<feature type="transmembrane region" description="Helical" evidence="7">
    <location>
        <begin position="311"/>
        <end position="333"/>
    </location>
</feature>
<dbReference type="GO" id="GO:0055085">
    <property type="term" value="P:transmembrane transport"/>
    <property type="evidence" value="ECO:0007669"/>
    <property type="project" value="InterPro"/>
</dbReference>
<evidence type="ECO:0000256" key="5">
    <source>
        <dbReference type="ARBA" id="ARBA00022989"/>
    </source>
</evidence>
<organism evidence="8 9">
    <name type="scientific">Bifidobacterium choerinum</name>
    <dbReference type="NCBI Taxonomy" id="35760"/>
    <lineage>
        <taxon>Bacteria</taxon>
        <taxon>Bacillati</taxon>
        <taxon>Actinomycetota</taxon>
        <taxon>Actinomycetes</taxon>
        <taxon>Bifidobacteriales</taxon>
        <taxon>Bifidobacteriaceae</taxon>
        <taxon>Bifidobacterium</taxon>
    </lineage>
</organism>
<proteinExistence type="predicted"/>
<comment type="caution">
    <text evidence="8">The sequence shown here is derived from an EMBL/GenBank/DDBJ whole genome shotgun (WGS) entry which is preliminary data.</text>
</comment>
<feature type="transmembrane region" description="Helical" evidence="7">
    <location>
        <begin position="58"/>
        <end position="81"/>
    </location>
</feature>
<name>A0A087AG52_9BIFI</name>
<evidence type="ECO:0000256" key="7">
    <source>
        <dbReference type="SAM" id="Phobius"/>
    </source>
</evidence>
<dbReference type="Proteomes" id="UP000028995">
    <property type="component" value="Unassembled WGS sequence"/>
</dbReference>
<dbReference type="eggNOG" id="COG0679">
    <property type="taxonomic scope" value="Bacteria"/>
</dbReference>
<keyword evidence="2" id="KW-0813">Transport</keyword>
<keyword evidence="6 7" id="KW-0472">Membrane</keyword>
<evidence type="ECO:0000256" key="4">
    <source>
        <dbReference type="ARBA" id="ARBA00022692"/>
    </source>
</evidence>
<evidence type="ECO:0000256" key="2">
    <source>
        <dbReference type="ARBA" id="ARBA00022448"/>
    </source>
</evidence>
<dbReference type="PANTHER" id="PTHR36838:SF3">
    <property type="entry name" value="TRANSPORTER AUXIN EFFLUX CARRIER EC FAMILY"/>
    <property type="match status" value="1"/>
</dbReference>
<dbReference type="Pfam" id="PF03547">
    <property type="entry name" value="Mem_trans"/>
    <property type="match status" value="1"/>
</dbReference>
<dbReference type="RefSeq" id="WP_024541069.1">
    <property type="nucleotide sequence ID" value="NZ_JBQKLO010000001.1"/>
</dbReference>
<feature type="transmembrane region" description="Helical" evidence="7">
    <location>
        <begin position="120"/>
        <end position="141"/>
    </location>
</feature>
<evidence type="ECO:0000313" key="8">
    <source>
        <dbReference type="EMBL" id="KFI57752.1"/>
    </source>
</evidence>
<comment type="subcellular location">
    <subcellularLocation>
        <location evidence="1">Membrane</location>
        <topology evidence="1">Multi-pass membrane protein</topology>
    </subcellularLocation>
</comment>
<keyword evidence="3" id="KW-1003">Cell membrane</keyword>
<dbReference type="EMBL" id="JGYU01000003">
    <property type="protein sequence ID" value="KFI57752.1"/>
    <property type="molecule type" value="Genomic_DNA"/>
</dbReference>
<keyword evidence="5 7" id="KW-1133">Transmembrane helix</keyword>
<accession>A0A087AG52</accession>
<dbReference type="STRING" id="35760.BCHO_0911"/>
<dbReference type="GO" id="GO:0016020">
    <property type="term" value="C:membrane"/>
    <property type="evidence" value="ECO:0007669"/>
    <property type="project" value="UniProtKB-SubCell"/>
</dbReference>
<feature type="transmembrane region" description="Helical" evidence="7">
    <location>
        <begin position="185"/>
        <end position="208"/>
    </location>
</feature>
<evidence type="ECO:0000313" key="9">
    <source>
        <dbReference type="Proteomes" id="UP000028995"/>
    </source>
</evidence>
<keyword evidence="9" id="KW-1185">Reference proteome</keyword>
<dbReference type="InterPro" id="IPR004776">
    <property type="entry name" value="Mem_transp_PIN-like"/>
</dbReference>
<feature type="transmembrane region" description="Helical" evidence="7">
    <location>
        <begin position="279"/>
        <end position="299"/>
    </location>
</feature>
<dbReference type="OrthoDB" id="3238334at2"/>
<gene>
    <name evidence="8" type="ORF">BCHO_0911</name>
</gene>
<feature type="transmembrane region" description="Helical" evidence="7">
    <location>
        <begin position="33"/>
        <end position="52"/>
    </location>
</feature>
<feature type="transmembrane region" description="Helical" evidence="7">
    <location>
        <begin position="6"/>
        <end position="21"/>
    </location>
</feature>
<feature type="transmembrane region" description="Helical" evidence="7">
    <location>
        <begin position="250"/>
        <end position="273"/>
    </location>
</feature>
<evidence type="ECO:0000256" key="1">
    <source>
        <dbReference type="ARBA" id="ARBA00004141"/>
    </source>
</evidence>
<evidence type="ECO:0000256" key="3">
    <source>
        <dbReference type="ARBA" id="ARBA00022475"/>
    </source>
</evidence>
<evidence type="ECO:0000256" key="6">
    <source>
        <dbReference type="ARBA" id="ARBA00023136"/>
    </source>
</evidence>
<reference evidence="8 9" key="1">
    <citation type="submission" date="2014-03" db="EMBL/GenBank/DDBJ databases">
        <title>Genomics of Bifidobacteria.</title>
        <authorList>
            <person name="Ventura M."/>
            <person name="Milani C."/>
            <person name="Lugli G.A."/>
        </authorList>
    </citation>
    <scope>NUCLEOTIDE SEQUENCE [LARGE SCALE GENOMIC DNA]</scope>
    <source>
        <strain evidence="8 9">LMG 10510</strain>
    </source>
</reference>
<feature type="transmembrane region" description="Helical" evidence="7">
    <location>
        <begin position="214"/>
        <end position="238"/>
    </location>
</feature>
<dbReference type="AlphaFoldDB" id="A0A087AG52"/>
<sequence length="336" mass="36336">MLTLLQPISLLCIIVVGYLFKRRGLFGPRDYRIIQVVLFDLVLPGAIVYSFARNPHDLSLLWLSAYGFVVALIPVVVIYLATSRHPIASRAFLMLNASGLNIGCFCFPVVQAFLGSAAVVPAAMFDIGNCIMVAAGTNVMTQTLLHIRPGRTLAEQGAGDTPTLPYEKPTDPDARRLACRSLRRTILKGFVGSVPFDVYVVMIVLTAIGVTLPVWFADLFAPLANANASVAMLMVGMLMDVPSDRRDVLAVLRVIAWRLPFGLLFAAAAWFLLPFDPMIREATMMCCLAPIAVFSTLFTDEVLGNARLAGFSLAVTAAISILLMTGAHMLIAAGML</sequence>
<keyword evidence="4 7" id="KW-0812">Transmembrane</keyword>
<feature type="transmembrane region" description="Helical" evidence="7">
    <location>
        <begin position="93"/>
        <end position="114"/>
    </location>
</feature>